<organism evidence="2">
    <name type="scientific">Medicago truncatula</name>
    <name type="common">Barrel medic</name>
    <name type="synonym">Medicago tribuloides</name>
    <dbReference type="NCBI Taxonomy" id="3880"/>
    <lineage>
        <taxon>Eukaryota</taxon>
        <taxon>Viridiplantae</taxon>
        <taxon>Streptophyta</taxon>
        <taxon>Embryophyta</taxon>
        <taxon>Tracheophyta</taxon>
        <taxon>Spermatophyta</taxon>
        <taxon>Magnoliopsida</taxon>
        <taxon>eudicotyledons</taxon>
        <taxon>Gunneridae</taxon>
        <taxon>Pentapetalae</taxon>
        <taxon>rosids</taxon>
        <taxon>fabids</taxon>
        <taxon>Fabales</taxon>
        <taxon>Fabaceae</taxon>
        <taxon>Papilionoideae</taxon>
        <taxon>50 kb inversion clade</taxon>
        <taxon>NPAAA clade</taxon>
        <taxon>Hologalegina</taxon>
        <taxon>IRL clade</taxon>
        <taxon>Trifolieae</taxon>
        <taxon>Medicago</taxon>
    </lineage>
</organism>
<feature type="signal peptide" evidence="1">
    <location>
        <begin position="1"/>
        <end position="23"/>
    </location>
</feature>
<name>A0A396J9K0_MEDTR</name>
<dbReference type="AlphaFoldDB" id="A0A396J9K0"/>
<gene>
    <name evidence="2" type="ORF">MtrunA17_Chr2g0301391</name>
</gene>
<accession>A0A396J9K0</accession>
<reference evidence="2" key="1">
    <citation type="journal article" date="2018" name="Nat. Plants">
        <title>Whole-genome landscape of Medicago truncatula symbiotic genes.</title>
        <authorList>
            <person name="Pecrix Y."/>
            <person name="Gamas P."/>
            <person name="Carrere S."/>
        </authorList>
    </citation>
    <scope>NUCLEOTIDE SEQUENCE</scope>
    <source>
        <tissue evidence="2">Leaves</tissue>
    </source>
</reference>
<dbReference type="Proteomes" id="UP000265566">
    <property type="component" value="Chromosome 2"/>
</dbReference>
<dbReference type="EMBL" id="PSQE01000002">
    <property type="protein sequence ID" value="RHN73704.1"/>
    <property type="molecule type" value="Genomic_DNA"/>
</dbReference>
<proteinExistence type="predicted"/>
<sequence>MEKCEMKNIVSFFMITMLVVAQADDTSSPSSASHQTTSGVICLVKCAFKCRRFRRIKPLYIGCVALCRLSKCRHKVSSKAVYDCATNCAISKSNYFNTVFFLQCLAFCRCSWC</sequence>
<feature type="chain" id="PRO_5017419336" evidence="1">
    <location>
        <begin position="24"/>
        <end position="113"/>
    </location>
</feature>
<protein>
    <submittedName>
        <fullName evidence="2">Uncharacterized protein</fullName>
    </submittedName>
</protein>
<keyword evidence="1" id="KW-0732">Signal</keyword>
<evidence type="ECO:0000256" key="1">
    <source>
        <dbReference type="SAM" id="SignalP"/>
    </source>
</evidence>
<evidence type="ECO:0000313" key="2">
    <source>
        <dbReference type="EMBL" id="RHN73704.1"/>
    </source>
</evidence>
<comment type="caution">
    <text evidence="2">The sequence shown here is derived from an EMBL/GenBank/DDBJ whole genome shotgun (WGS) entry which is preliminary data.</text>
</comment>
<dbReference type="Gramene" id="rna9553">
    <property type="protein sequence ID" value="RHN73704.1"/>
    <property type="gene ID" value="gene9553"/>
</dbReference>